<dbReference type="HAMAP" id="MF_00385">
    <property type="entry name" value="Ribosomal_bS16"/>
    <property type="match status" value="1"/>
</dbReference>
<dbReference type="Gene3D" id="3.30.1320.10">
    <property type="match status" value="1"/>
</dbReference>
<dbReference type="AlphaFoldDB" id="A0A2M8EQ52"/>
<feature type="compositionally biased region" description="Basic and acidic residues" evidence="4">
    <location>
        <begin position="102"/>
        <end position="137"/>
    </location>
</feature>
<name>A0A2M8EQ52_9BACT</name>
<dbReference type="InterPro" id="IPR023803">
    <property type="entry name" value="Ribosomal_bS16_dom_sf"/>
</dbReference>
<evidence type="ECO:0000256" key="4">
    <source>
        <dbReference type="SAM" id="MobiDB-lite"/>
    </source>
</evidence>
<dbReference type="GO" id="GO:0015935">
    <property type="term" value="C:small ribosomal subunit"/>
    <property type="evidence" value="ECO:0007669"/>
    <property type="project" value="TreeGrafter"/>
</dbReference>
<evidence type="ECO:0000313" key="5">
    <source>
        <dbReference type="EMBL" id="PJC24852.1"/>
    </source>
</evidence>
<dbReference type="InterPro" id="IPR000307">
    <property type="entry name" value="Ribosomal_bS16"/>
</dbReference>
<accession>A0A2M8EQ52</accession>
<keyword evidence="2 3" id="KW-0687">Ribonucleoprotein</keyword>
<dbReference type="Pfam" id="PF00886">
    <property type="entry name" value="Ribosomal_S16"/>
    <property type="match status" value="1"/>
</dbReference>
<feature type="compositionally biased region" description="Basic and acidic residues" evidence="4">
    <location>
        <begin position="169"/>
        <end position="184"/>
    </location>
</feature>
<keyword evidence="1 3" id="KW-0689">Ribosomal protein</keyword>
<gene>
    <name evidence="3 5" type="primary">rpsP</name>
    <name evidence="5" type="ORF">CO057_00695</name>
</gene>
<feature type="compositionally biased region" description="Acidic residues" evidence="4">
    <location>
        <begin position="158"/>
        <end position="168"/>
    </location>
</feature>
<evidence type="ECO:0000313" key="6">
    <source>
        <dbReference type="Proteomes" id="UP000230251"/>
    </source>
</evidence>
<reference evidence="6" key="1">
    <citation type="submission" date="2017-09" db="EMBL/GenBank/DDBJ databases">
        <title>Depth-based differentiation of microbial function through sediment-hosted aquifers and enrichment of novel symbionts in the deep terrestrial subsurface.</title>
        <authorList>
            <person name="Probst A.J."/>
            <person name="Ladd B."/>
            <person name="Jarett J.K."/>
            <person name="Geller-Mcgrath D.E."/>
            <person name="Sieber C.M.K."/>
            <person name="Emerson J.B."/>
            <person name="Anantharaman K."/>
            <person name="Thomas B.C."/>
            <person name="Malmstrom R."/>
            <person name="Stieglmeier M."/>
            <person name="Klingl A."/>
            <person name="Woyke T."/>
            <person name="Ryan C.M."/>
            <person name="Banfield J.F."/>
        </authorList>
    </citation>
    <scope>NUCLEOTIDE SEQUENCE [LARGE SCALE GENOMIC DNA]</scope>
</reference>
<organism evidence="5 6">
    <name type="scientific">Candidatus Uhrbacteria bacterium CG_4_9_14_0_2_um_filter_41_50</name>
    <dbReference type="NCBI Taxonomy" id="1975031"/>
    <lineage>
        <taxon>Bacteria</taxon>
        <taxon>Candidatus Uhriibacteriota</taxon>
    </lineage>
</organism>
<dbReference type="GO" id="GO:0005737">
    <property type="term" value="C:cytoplasm"/>
    <property type="evidence" value="ECO:0007669"/>
    <property type="project" value="UniProtKB-ARBA"/>
</dbReference>
<proteinExistence type="inferred from homology"/>
<protein>
    <recommendedName>
        <fullName evidence="3">Small ribosomal subunit protein bS16</fullName>
    </recommendedName>
</protein>
<dbReference type="Proteomes" id="UP000230251">
    <property type="component" value="Unassembled WGS sequence"/>
</dbReference>
<dbReference type="GO" id="GO:0006412">
    <property type="term" value="P:translation"/>
    <property type="evidence" value="ECO:0007669"/>
    <property type="project" value="UniProtKB-UniRule"/>
</dbReference>
<dbReference type="PANTHER" id="PTHR12919:SF20">
    <property type="entry name" value="SMALL RIBOSOMAL SUBUNIT PROTEIN BS16M"/>
    <property type="match status" value="1"/>
</dbReference>
<evidence type="ECO:0000256" key="2">
    <source>
        <dbReference type="ARBA" id="ARBA00023274"/>
    </source>
</evidence>
<evidence type="ECO:0000256" key="1">
    <source>
        <dbReference type="ARBA" id="ARBA00022980"/>
    </source>
</evidence>
<dbReference type="NCBIfam" id="TIGR00002">
    <property type="entry name" value="S16"/>
    <property type="match status" value="1"/>
</dbReference>
<comment type="caution">
    <text evidence="5">The sequence shown here is derived from an EMBL/GenBank/DDBJ whole genome shotgun (WGS) entry which is preliminary data.</text>
</comment>
<dbReference type="EMBL" id="PFSI01000014">
    <property type="protein sequence ID" value="PJC24852.1"/>
    <property type="molecule type" value="Genomic_DNA"/>
</dbReference>
<sequence>MLTIRLSRTGKKKAPSYRIVLQENHRDPWSPAIEVLGTYNPRAEKDGIVLKEDRIKYWLKHGVQPSNTVHNLFVDAKLMEGEKLSSVTITKRRSAKLGEKVAAEKAKAEETKAKAAEAKAKEAEKKAAAKVAAKEEQAAQEAAAKAPAEETTPVAEPAVEEAPAEESVPEEKAEESAKETNKSE</sequence>
<feature type="compositionally biased region" description="Low complexity" evidence="4">
    <location>
        <begin position="139"/>
        <end position="157"/>
    </location>
</feature>
<evidence type="ECO:0000256" key="3">
    <source>
        <dbReference type="HAMAP-Rule" id="MF_00385"/>
    </source>
</evidence>
<dbReference type="PANTHER" id="PTHR12919">
    <property type="entry name" value="30S RIBOSOMAL PROTEIN S16"/>
    <property type="match status" value="1"/>
</dbReference>
<dbReference type="PROSITE" id="PS00732">
    <property type="entry name" value="RIBOSOMAL_S16"/>
    <property type="match status" value="1"/>
</dbReference>
<feature type="region of interest" description="Disordered" evidence="4">
    <location>
        <begin position="102"/>
        <end position="184"/>
    </location>
</feature>
<dbReference type="GO" id="GO:0003735">
    <property type="term" value="F:structural constituent of ribosome"/>
    <property type="evidence" value="ECO:0007669"/>
    <property type="project" value="InterPro"/>
</dbReference>
<dbReference type="InterPro" id="IPR020592">
    <property type="entry name" value="Ribosomal_bS16_CS"/>
</dbReference>
<comment type="similarity">
    <text evidence="3">Belongs to the bacterial ribosomal protein bS16 family.</text>
</comment>
<dbReference type="SUPFAM" id="SSF54565">
    <property type="entry name" value="Ribosomal protein S16"/>
    <property type="match status" value="1"/>
</dbReference>